<feature type="compositionally biased region" description="Basic and acidic residues" evidence="1">
    <location>
        <begin position="9"/>
        <end position="26"/>
    </location>
</feature>
<organism evidence="3 4">
    <name type="scientific">Suillus placidus</name>
    <dbReference type="NCBI Taxonomy" id="48579"/>
    <lineage>
        <taxon>Eukaryota</taxon>
        <taxon>Fungi</taxon>
        <taxon>Dikarya</taxon>
        <taxon>Basidiomycota</taxon>
        <taxon>Agaricomycotina</taxon>
        <taxon>Agaricomycetes</taxon>
        <taxon>Agaricomycetidae</taxon>
        <taxon>Boletales</taxon>
        <taxon>Suillineae</taxon>
        <taxon>Suillaceae</taxon>
        <taxon>Suillus</taxon>
    </lineage>
</organism>
<dbReference type="OrthoDB" id="3267074at2759"/>
<keyword evidence="4" id="KW-1185">Reference proteome</keyword>
<reference evidence="3" key="1">
    <citation type="journal article" date="2020" name="New Phytol.">
        <title>Comparative genomics reveals dynamic genome evolution in host specialist ectomycorrhizal fungi.</title>
        <authorList>
            <person name="Lofgren L.A."/>
            <person name="Nguyen N.H."/>
            <person name="Vilgalys R."/>
            <person name="Ruytinx J."/>
            <person name="Liao H.L."/>
            <person name="Branco S."/>
            <person name="Kuo A."/>
            <person name="LaButti K."/>
            <person name="Lipzen A."/>
            <person name="Andreopoulos W."/>
            <person name="Pangilinan J."/>
            <person name="Riley R."/>
            <person name="Hundley H."/>
            <person name="Na H."/>
            <person name="Barry K."/>
            <person name="Grigoriev I.V."/>
            <person name="Stajich J.E."/>
            <person name="Kennedy P.G."/>
        </authorList>
    </citation>
    <scope>NUCLEOTIDE SEQUENCE</scope>
    <source>
        <strain evidence="3">DOB743</strain>
    </source>
</reference>
<protein>
    <recommendedName>
        <fullName evidence="2">RNase H type-1 domain-containing protein</fullName>
    </recommendedName>
</protein>
<dbReference type="EMBL" id="JABBWD010000002">
    <property type="protein sequence ID" value="KAG1782959.1"/>
    <property type="molecule type" value="Genomic_DNA"/>
</dbReference>
<dbReference type="SUPFAM" id="SSF53098">
    <property type="entry name" value="Ribonuclease H-like"/>
    <property type="match status" value="1"/>
</dbReference>
<evidence type="ECO:0000313" key="3">
    <source>
        <dbReference type="EMBL" id="KAG1782959.1"/>
    </source>
</evidence>
<feature type="domain" description="RNase H type-1" evidence="2">
    <location>
        <begin position="1"/>
        <end position="26"/>
    </location>
</feature>
<dbReference type="InterPro" id="IPR036397">
    <property type="entry name" value="RNaseH_sf"/>
</dbReference>
<accession>A0A9P7A5R8</accession>
<evidence type="ECO:0000256" key="1">
    <source>
        <dbReference type="SAM" id="MobiDB-lite"/>
    </source>
</evidence>
<dbReference type="PROSITE" id="PS50879">
    <property type="entry name" value="RNASE_H_1"/>
    <property type="match status" value="1"/>
</dbReference>
<dbReference type="InterPro" id="IPR002156">
    <property type="entry name" value="RNaseH_domain"/>
</dbReference>
<evidence type="ECO:0000259" key="2">
    <source>
        <dbReference type="PROSITE" id="PS50879"/>
    </source>
</evidence>
<proteinExistence type="predicted"/>
<comment type="caution">
    <text evidence="3">The sequence shown here is derived from an EMBL/GenBank/DDBJ whole genome shotgun (WGS) entry which is preliminary data.</text>
</comment>
<name>A0A9P7A5R8_9AGAM</name>
<dbReference type="Gene3D" id="3.30.420.10">
    <property type="entry name" value="Ribonuclease H-like superfamily/Ribonuclease H"/>
    <property type="match status" value="1"/>
</dbReference>
<gene>
    <name evidence="3" type="ORF">EV702DRAFT_958981</name>
</gene>
<dbReference type="GO" id="GO:0003676">
    <property type="term" value="F:nucleic acid binding"/>
    <property type="evidence" value="ECO:0007669"/>
    <property type="project" value="InterPro"/>
</dbReference>
<dbReference type="GO" id="GO:0004523">
    <property type="term" value="F:RNA-DNA hybrid ribonuclease activity"/>
    <property type="evidence" value="ECO:0007669"/>
    <property type="project" value="InterPro"/>
</dbReference>
<dbReference type="AlphaFoldDB" id="A0A9P7A5R8"/>
<dbReference type="InterPro" id="IPR012337">
    <property type="entry name" value="RNaseH-like_sf"/>
</dbReference>
<dbReference type="Proteomes" id="UP000714275">
    <property type="component" value="Unassembled WGS sequence"/>
</dbReference>
<evidence type="ECO:0000313" key="4">
    <source>
        <dbReference type="Proteomes" id="UP000714275"/>
    </source>
</evidence>
<sequence>MLRWVPGHEGVHGNEEADKAAKKAAEGRQNNSLQELLPRYLRGGTLPLSISALKQDHHQRSHTRWKQIWRRSPHYERMNRLDSSLLDQSFVELTSSFAKCLTGILIGLRMGHIALNKHLHRLGKSPIMFCLHCPRIIEMVHHFLLDCCQYCVEHHILSIALGRQAMSIQYLLTCEEATPHLIRFINSTKHLAPIFSEVCLSKPKPHER</sequence>
<feature type="region of interest" description="Disordered" evidence="1">
    <location>
        <begin position="1"/>
        <end position="30"/>
    </location>
</feature>